<keyword evidence="9" id="KW-1185">Reference proteome</keyword>
<evidence type="ECO:0000256" key="6">
    <source>
        <dbReference type="ARBA" id="ARBA00023136"/>
    </source>
</evidence>
<evidence type="ECO:0000256" key="7">
    <source>
        <dbReference type="SAM" id="Phobius"/>
    </source>
</evidence>
<dbReference type="Proteomes" id="UP000444721">
    <property type="component" value="Unassembled WGS sequence"/>
</dbReference>
<feature type="transmembrane region" description="Helical" evidence="7">
    <location>
        <begin position="321"/>
        <end position="339"/>
    </location>
</feature>
<feature type="transmembrane region" description="Helical" evidence="7">
    <location>
        <begin position="196"/>
        <end position="214"/>
    </location>
</feature>
<feature type="transmembrane region" description="Helical" evidence="7">
    <location>
        <begin position="92"/>
        <end position="111"/>
    </location>
</feature>
<dbReference type="OMA" id="MIPFIAG"/>
<sequence length="441" mass="49856">MSSKNSFMNLIEKYFKGGELVNEESTNLIHAQCHSIQEEDSEPLKKPSQEVDLASDSHHSFQAISKEVNGQEPTKHSIFEKELSFTVLSRPFTIRLALLITLISTFIMVVARSIDFVLIVRISTQMQNYSVVLSSVLLPILFCVLLWPIVWFKMFVTKSITKEMRKFPLKKFAILGLLSCISNLIQVVPSDGDLNVALNQSIIINNVILSFLFLSVRYNILHIGGITLVAIGIGLDLLPIFLHSSSMGGPTKTNRHNSFGLFSSFYQLLWELLRMSKLRKRSIWMFAPYSAFNISQFGEYLANGFQCFAGINSMKGDLCEYVWAVILVFMCFNLAFNISKLFVFKYGSSTLAVISAALRLVLSSVGFMIPVLAGPATSSHLTVLDLEALVILVLGVIMYSATEEKRLKVDPIHEWLKKYLSETVRKKWEELKELVKQLVRR</sequence>
<evidence type="ECO:0000256" key="2">
    <source>
        <dbReference type="ARBA" id="ARBA00006690"/>
    </source>
</evidence>
<dbReference type="VEuPathDB" id="AmoebaDB:NfTy_007880"/>
<feature type="transmembrane region" description="Helical" evidence="7">
    <location>
        <begin position="172"/>
        <end position="190"/>
    </location>
</feature>
<evidence type="ECO:0000256" key="5">
    <source>
        <dbReference type="ARBA" id="ARBA00022989"/>
    </source>
</evidence>
<dbReference type="AlphaFoldDB" id="A0A6A5BEJ7"/>
<keyword evidence="4 7" id="KW-0812">Transmembrane</keyword>
<keyword evidence="6 7" id="KW-0472">Membrane</keyword>
<dbReference type="VEuPathDB" id="AmoebaDB:FDP41_008670"/>
<dbReference type="GeneID" id="68115888"/>
<dbReference type="PANTHER" id="PTHR31326:SF1">
    <property type="entry name" value="PROTEIN CLT2, CHLOROPLASTIC"/>
    <property type="match status" value="1"/>
</dbReference>
<comment type="similarity">
    <text evidence="2">Belongs to the CRT-like transporter family.</text>
</comment>
<organism evidence="8 9">
    <name type="scientific">Naegleria fowleri</name>
    <name type="common">Brain eating amoeba</name>
    <dbReference type="NCBI Taxonomy" id="5763"/>
    <lineage>
        <taxon>Eukaryota</taxon>
        <taxon>Discoba</taxon>
        <taxon>Heterolobosea</taxon>
        <taxon>Tetramitia</taxon>
        <taxon>Eutetramitia</taxon>
        <taxon>Vahlkampfiidae</taxon>
        <taxon>Naegleria</taxon>
    </lineage>
</organism>
<dbReference type="InterPro" id="IPR013936">
    <property type="entry name" value="CRT-like"/>
</dbReference>
<keyword evidence="3" id="KW-0813">Transport</keyword>
<proteinExistence type="inferred from homology"/>
<dbReference type="GO" id="GO:0016020">
    <property type="term" value="C:membrane"/>
    <property type="evidence" value="ECO:0007669"/>
    <property type="project" value="UniProtKB-SubCell"/>
</dbReference>
<feature type="transmembrane region" description="Helical" evidence="7">
    <location>
        <begin position="351"/>
        <end position="373"/>
    </location>
</feature>
<dbReference type="OrthoDB" id="416555at2759"/>
<dbReference type="EMBL" id="VFQX01000063">
    <property type="protein sequence ID" value="KAF0973006.1"/>
    <property type="molecule type" value="Genomic_DNA"/>
</dbReference>
<feature type="transmembrane region" description="Helical" evidence="7">
    <location>
        <begin position="379"/>
        <end position="399"/>
    </location>
</feature>
<gene>
    <name evidence="8" type="ORF">FDP41_008670</name>
</gene>
<reference evidence="8 9" key="1">
    <citation type="journal article" date="2019" name="Sci. Rep.">
        <title>Nanopore sequencing improves the draft genome of the human pathogenic amoeba Naegleria fowleri.</title>
        <authorList>
            <person name="Liechti N."/>
            <person name="Schurch N."/>
            <person name="Bruggmann R."/>
            <person name="Wittwer M."/>
        </authorList>
    </citation>
    <scope>NUCLEOTIDE SEQUENCE [LARGE SCALE GENOMIC DNA]</scope>
    <source>
        <strain evidence="8 9">ATCC 30894</strain>
    </source>
</reference>
<dbReference type="VEuPathDB" id="AmoebaDB:NF0022890"/>
<evidence type="ECO:0000256" key="3">
    <source>
        <dbReference type="ARBA" id="ARBA00022448"/>
    </source>
</evidence>
<feature type="transmembrane region" description="Helical" evidence="7">
    <location>
        <begin position="131"/>
        <end position="152"/>
    </location>
</feature>
<keyword evidence="5 7" id="KW-1133">Transmembrane helix</keyword>
<dbReference type="PANTHER" id="PTHR31326">
    <property type="entry name" value="PROTEIN CLT2, CHLOROPLASTIC"/>
    <property type="match status" value="1"/>
</dbReference>
<accession>A0A6A5BEJ7</accession>
<evidence type="ECO:0000313" key="8">
    <source>
        <dbReference type="EMBL" id="KAF0973006.1"/>
    </source>
</evidence>
<feature type="transmembrane region" description="Helical" evidence="7">
    <location>
        <begin position="221"/>
        <end position="242"/>
    </location>
</feature>
<comment type="caution">
    <text evidence="8">The sequence shown here is derived from an EMBL/GenBank/DDBJ whole genome shotgun (WGS) entry which is preliminary data.</text>
</comment>
<name>A0A6A5BEJ7_NAEFO</name>
<dbReference type="Pfam" id="PF08627">
    <property type="entry name" value="CRT-like"/>
    <property type="match status" value="2"/>
</dbReference>
<evidence type="ECO:0000256" key="4">
    <source>
        <dbReference type="ARBA" id="ARBA00022692"/>
    </source>
</evidence>
<evidence type="ECO:0000313" key="9">
    <source>
        <dbReference type="Proteomes" id="UP000444721"/>
    </source>
</evidence>
<evidence type="ECO:0000256" key="1">
    <source>
        <dbReference type="ARBA" id="ARBA00004141"/>
    </source>
</evidence>
<dbReference type="RefSeq" id="XP_044557719.1">
    <property type="nucleotide sequence ID" value="XM_044712549.1"/>
</dbReference>
<protein>
    <submittedName>
        <fullName evidence="8">Uncharacterized protein</fullName>
    </submittedName>
</protein>
<comment type="subcellular location">
    <subcellularLocation>
        <location evidence="1">Membrane</location>
        <topology evidence="1">Multi-pass membrane protein</topology>
    </subcellularLocation>
</comment>